<evidence type="ECO:0008006" key="3">
    <source>
        <dbReference type="Google" id="ProtNLM"/>
    </source>
</evidence>
<comment type="caution">
    <text evidence="1">The sequence shown here is derived from an EMBL/GenBank/DDBJ whole genome shotgun (WGS) entry which is preliminary data.</text>
</comment>
<name>A0A1E3X5B6_9BACT</name>
<dbReference type="Proteomes" id="UP000094056">
    <property type="component" value="Unassembled WGS sequence"/>
</dbReference>
<accession>A0A1E3X5B6</accession>
<dbReference type="AlphaFoldDB" id="A0A1E3X5B6"/>
<protein>
    <recommendedName>
        <fullName evidence="3">DUF1018 domain-containing protein</fullName>
    </recommendedName>
</protein>
<evidence type="ECO:0000313" key="1">
    <source>
        <dbReference type="EMBL" id="ODS30807.1"/>
    </source>
</evidence>
<dbReference type="EMBL" id="MAYW01000174">
    <property type="protein sequence ID" value="ODS30807.1"/>
    <property type="molecule type" value="Genomic_DNA"/>
</dbReference>
<gene>
    <name evidence="1" type="ORF">SCARUB_04088</name>
</gene>
<organism evidence="1 2">
    <name type="scientific">Candidatus Scalindua rubra</name>
    <dbReference type="NCBI Taxonomy" id="1872076"/>
    <lineage>
        <taxon>Bacteria</taxon>
        <taxon>Pseudomonadati</taxon>
        <taxon>Planctomycetota</taxon>
        <taxon>Candidatus Brocadiia</taxon>
        <taxon>Candidatus Brocadiales</taxon>
        <taxon>Candidatus Scalinduaceae</taxon>
        <taxon>Candidatus Scalindua</taxon>
    </lineage>
</organism>
<dbReference type="Pfam" id="PF06252">
    <property type="entry name" value="GemA"/>
    <property type="match status" value="1"/>
</dbReference>
<evidence type="ECO:0000313" key="2">
    <source>
        <dbReference type="Proteomes" id="UP000094056"/>
    </source>
</evidence>
<reference evidence="1 2" key="1">
    <citation type="submission" date="2016-07" db="EMBL/GenBank/DDBJ databases">
        <title>Draft genome of Scalindua rubra, obtained from a brine-seawater interface in the Red Sea, sheds light on salt adaptation in anammox bacteria.</title>
        <authorList>
            <person name="Speth D.R."/>
            <person name="Lagkouvardos I."/>
            <person name="Wang Y."/>
            <person name="Qian P.-Y."/>
            <person name="Dutilh B.E."/>
            <person name="Jetten M.S."/>
        </authorList>
    </citation>
    <scope>NUCLEOTIDE SEQUENCE [LARGE SCALE GENOMIC DNA]</scope>
    <source>
        <strain evidence="1">BSI-1</strain>
    </source>
</reference>
<sequence length="141" mass="16644">MSLTKDQLDENFQKWIKKYSVVPKDKLGKHFQKLVKKYSPISNLTKDQAIKIIDSLEGKKAYRKTKDKMRKKSLNDYMRITTRQLEYIKDLKEKAGWDDGHLNNFVRKYFNQDDIGMLTSHQAGVVIEVLEHCAKKHKETL</sequence>
<dbReference type="InterPro" id="IPR009363">
    <property type="entry name" value="Phage_Mu_Gp16"/>
</dbReference>
<proteinExistence type="predicted"/>